<accession>A0ABR2UCM4</accession>
<name>A0ABR2UCM4_9ROSI</name>
<evidence type="ECO:0000313" key="1">
    <source>
        <dbReference type="EMBL" id="KAK9047257.1"/>
    </source>
</evidence>
<protein>
    <recommendedName>
        <fullName evidence="3">RNase H type-1 domain-containing protein</fullName>
    </recommendedName>
</protein>
<reference evidence="1 2" key="1">
    <citation type="journal article" date="2024" name="G3 (Bethesda)">
        <title>Genome assembly of Hibiscus sabdariffa L. provides insights into metabolisms of medicinal natural products.</title>
        <authorList>
            <person name="Kim T."/>
        </authorList>
    </citation>
    <scope>NUCLEOTIDE SEQUENCE [LARGE SCALE GENOMIC DNA]</scope>
    <source>
        <strain evidence="1">TK-2024</strain>
        <tissue evidence="1">Old leaves</tissue>
    </source>
</reference>
<evidence type="ECO:0000313" key="2">
    <source>
        <dbReference type="Proteomes" id="UP001396334"/>
    </source>
</evidence>
<comment type="caution">
    <text evidence="1">The sequence shown here is derived from an EMBL/GenBank/DDBJ whole genome shotgun (WGS) entry which is preliminary data.</text>
</comment>
<proteinExistence type="predicted"/>
<dbReference type="Proteomes" id="UP001396334">
    <property type="component" value="Unassembled WGS sequence"/>
</dbReference>
<evidence type="ECO:0008006" key="3">
    <source>
        <dbReference type="Google" id="ProtNLM"/>
    </source>
</evidence>
<sequence>MQVALEAHLRGGNIKGAATIAGWKLPSEGWFKVNTDGARNSSTDMTYREGALQDDEGYWRSVRNVILKVDSVDVVLAINKRRKGYTRLRILTQVLALVADELVKVARFDSLNCDVFETPPAGINHLLRLDGFGG</sequence>
<keyword evidence="2" id="KW-1185">Reference proteome</keyword>
<gene>
    <name evidence="1" type="ORF">V6N11_053106</name>
</gene>
<organism evidence="1 2">
    <name type="scientific">Hibiscus sabdariffa</name>
    <name type="common">roselle</name>
    <dbReference type="NCBI Taxonomy" id="183260"/>
    <lineage>
        <taxon>Eukaryota</taxon>
        <taxon>Viridiplantae</taxon>
        <taxon>Streptophyta</taxon>
        <taxon>Embryophyta</taxon>
        <taxon>Tracheophyta</taxon>
        <taxon>Spermatophyta</taxon>
        <taxon>Magnoliopsida</taxon>
        <taxon>eudicotyledons</taxon>
        <taxon>Gunneridae</taxon>
        <taxon>Pentapetalae</taxon>
        <taxon>rosids</taxon>
        <taxon>malvids</taxon>
        <taxon>Malvales</taxon>
        <taxon>Malvaceae</taxon>
        <taxon>Malvoideae</taxon>
        <taxon>Hibiscus</taxon>
    </lineage>
</organism>
<dbReference type="EMBL" id="JBBPBN010000001">
    <property type="protein sequence ID" value="KAK9047257.1"/>
    <property type="molecule type" value="Genomic_DNA"/>
</dbReference>